<sequence>MFEDTMEPKMKQSLREVLVNSSPPVDCIIADWFLGFALDVAK</sequence>
<organism evidence="1 2">
    <name type="scientific">Gossypium lobatum</name>
    <dbReference type="NCBI Taxonomy" id="34289"/>
    <lineage>
        <taxon>Eukaryota</taxon>
        <taxon>Viridiplantae</taxon>
        <taxon>Streptophyta</taxon>
        <taxon>Embryophyta</taxon>
        <taxon>Tracheophyta</taxon>
        <taxon>Spermatophyta</taxon>
        <taxon>Magnoliopsida</taxon>
        <taxon>eudicotyledons</taxon>
        <taxon>Gunneridae</taxon>
        <taxon>Pentapetalae</taxon>
        <taxon>rosids</taxon>
        <taxon>malvids</taxon>
        <taxon>Malvales</taxon>
        <taxon>Malvaceae</taxon>
        <taxon>Malvoideae</taxon>
        <taxon>Gossypium</taxon>
    </lineage>
</organism>
<proteinExistence type="predicted"/>
<dbReference type="Gene3D" id="3.40.50.2000">
    <property type="entry name" value="Glycogen Phosphorylase B"/>
    <property type="match status" value="1"/>
</dbReference>
<dbReference type="EMBL" id="JABEZX010352046">
    <property type="protein sequence ID" value="MBA0576889.1"/>
    <property type="molecule type" value="Genomic_DNA"/>
</dbReference>
<reference evidence="1 2" key="1">
    <citation type="journal article" date="2019" name="Genome Biol. Evol.">
        <title>Insights into the evolution of the New World diploid cottons (Gossypium, subgenus Houzingenia) based on genome sequencing.</title>
        <authorList>
            <person name="Grover C.E."/>
            <person name="Arick M.A. 2nd"/>
            <person name="Thrash A."/>
            <person name="Conover J.L."/>
            <person name="Sanders W.S."/>
            <person name="Peterson D.G."/>
            <person name="Frelichowski J.E."/>
            <person name="Scheffler J.A."/>
            <person name="Scheffler B.E."/>
            <person name="Wendel J.F."/>
        </authorList>
    </citation>
    <scope>NUCLEOTIDE SEQUENCE [LARGE SCALE GENOMIC DNA]</scope>
    <source>
        <strain evidence="1">157</strain>
        <tissue evidence="1">Leaf</tissue>
    </source>
</reference>
<dbReference type="Proteomes" id="UP000593572">
    <property type="component" value="Unassembled WGS sequence"/>
</dbReference>
<comment type="caution">
    <text evidence="1">The sequence shown here is derived from an EMBL/GenBank/DDBJ whole genome shotgun (WGS) entry which is preliminary data.</text>
</comment>
<keyword evidence="2" id="KW-1185">Reference proteome</keyword>
<dbReference type="AlphaFoldDB" id="A0A7J8NIV6"/>
<protein>
    <submittedName>
        <fullName evidence="1">Uncharacterized protein</fullName>
    </submittedName>
</protein>
<gene>
    <name evidence="1" type="ORF">Golob_024577</name>
</gene>
<evidence type="ECO:0000313" key="2">
    <source>
        <dbReference type="Proteomes" id="UP000593572"/>
    </source>
</evidence>
<accession>A0A7J8NIV6</accession>
<feature type="non-terminal residue" evidence="1">
    <location>
        <position position="42"/>
    </location>
</feature>
<evidence type="ECO:0000313" key="1">
    <source>
        <dbReference type="EMBL" id="MBA0576889.1"/>
    </source>
</evidence>
<name>A0A7J8NIV6_9ROSI</name>